<dbReference type="CDD" id="cd19724">
    <property type="entry name" value="bHLH_TS_ASCL3_like"/>
    <property type="match status" value="1"/>
</dbReference>
<dbReference type="OrthoDB" id="5976910at2759"/>
<dbReference type="Proteomes" id="UP000025227">
    <property type="component" value="Unplaced"/>
</dbReference>
<dbReference type="SUPFAM" id="SSF47459">
    <property type="entry name" value="HLH, helix-loop-helix DNA-binding domain"/>
    <property type="match status" value="1"/>
</dbReference>
<keyword evidence="3" id="KW-1185">Reference proteome</keyword>
<dbReference type="InterPro" id="IPR050283">
    <property type="entry name" value="E-box_TF_Regulators"/>
</dbReference>
<dbReference type="InterPro" id="IPR011598">
    <property type="entry name" value="bHLH_dom"/>
</dbReference>
<evidence type="ECO:0000256" key="1">
    <source>
        <dbReference type="ARBA" id="ARBA00023125"/>
    </source>
</evidence>
<dbReference type="GO" id="GO:0046983">
    <property type="term" value="F:protein dimerization activity"/>
    <property type="evidence" value="ECO:0007669"/>
    <property type="project" value="InterPro"/>
</dbReference>
<dbReference type="GO" id="GO:0000977">
    <property type="term" value="F:RNA polymerase II transcription regulatory region sequence-specific DNA binding"/>
    <property type="evidence" value="ECO:0007669"/>
    <property type="project" value="TreeGrafter"/>
</dbReference>
<evidence type="ECO:0000259" key="2">
    <source>
        <dbReference type="PROSITE" id="PS50888"/>
    </source>
</evidence>
<dbReference type="Gene3D" id="4.10.280.10">
    <property type="entry name" value="Helix-loop-helix DNA-binding domain"/>
    <property type="match status" value="1"/>
</dbReference>
<reference evidence="4" key="1">
    <citation type="submission" date="2020-12" db="UniProtKB">
        <authorList>
            <consortium name="WormBaseParasite"/>
        </authorList>
    </citation>
    <scope>IDENTIFICATION</scope>
    <source>
        <strain evidence="4">MHco3</strain>
    </source>
</reference>
<dbReference type="PROSITE" id="PS50888">
    <property type="entry name" value="BHLH"/>
    <property type="match status" value="1"/>
</dbReference>
<feature type="domain" description="BHLH" evidence="2">
    <location>
        <begin position="60"/>
        <end position="112"/>
    </location>
</feature>
<dbReference type="WBParaSite" id="HCON_00060310-00001">
    <property type="protein sequence ID" value="HCON_00060310-00001"/>
    <property type="gene ID" value="HCON_00060310"/>
</dbReference>
<name>A0A7I4Y6Y7_HAECO</name>
<evidence type="ECO:0000313" key="3">
    <source>
        <dbReference type="Proteomes" id="UP000025227"/>
    </source>
</evidence>
<dbReference type="Pfam" id="PF00010">
    <property type="entry name" value="HLH"/>
    <property type="match status" value="1"/>
</dbReference>
<dbReference type="PANTHER" id="PTHR23349:SF108">
    <property type="entry name" value="BHLH DOMAIN-CONTAINING PROTEIN"/>
    <property type="match status" value="1"/>
</dbReference>
<sequence>LMAFLPAPVFNSLYNGGLFPMPSAVTGNQQPSPKKKIVNPFDPEASVPLPYQLEEQPYSTSVWKRNERERYRVRCVNNGYETLRRHLPVSDVEKRISKVDTLRLAIRYIKHLEAVLKNEEHIFKCNCFQGFAEESEGHVQIDVNVRNVEQRCIGINPPNVIE</sequence>
<dbReference type="AlphaFoldDB" id="A0A7I4Y6Y7"/>
<organism evidence="3 4">
    <name type="scientific">Haemonchus contortus</name>
    <name type="common">Barber pole worm</name>
    <dbReference type="NCBI Taxonomy" id="6289"/>
    <lineage>
        <taxon>Eukaryota</taxon>
        <taxon>Metazoa</taxon>
        <taxon>Ecdysozoa</taxon>
        <taxon>Nematoda</taxon>
        <taxon>Chromadorea</taxon>
        <taxon>Rhabditida</taxon>
        <taxon>Rhabditina</taxon>
        <taxon>Rhabditomorpha</taxon>
        <taxon>Strongyloidea</taxon>
        <taxon>Trichostrongylidae</taxon>
        <taxon>Haemonchus</taxon>
    </lineage>
</organism>
<dbReference type="SMART" id="SM00353">
    <property type="entry name" value="HLH"/>
    <property type="match status" value="1"/>
</dbReference>
<keyword evidence="1" id="KW-0238">DNA-binding</keyword>
<protein>
    <submittedName>
        <fullName evidence="4">BHLH domain-containing protein</fullName>
    </submittedName>
</protein>
<dbReference type="GO" id="GO:0032502">
    <property type="term" value="P:developmental process"/>
    <property type="evidence" value="ECO:0007669"/>
    <property type="project" value="TreeGrafter"/>
</dbReference>
<dbReference type="PANTHER" id="PTHR23349">
    <property type="entry name" value="BASIC HELIX-LOOP-HELIX TRANSCRIPTION FACTOR, TWIST"/>
    <property type="match status" value="1"/>
</dbReference>
<accession>A0A7I4Y6Y7</accession>
<dbReference type="InterPro" id="IPR036638">
    <property type="entry name" value="HLH_DNA-bd_sf"/>
</dbReference>
<proteinExistence type="predicted"/>
<evidence type="ECO:0000313" key="4">
    <source>
        <dbReference type="WBParaSite" id="HCON_00060310-00001"/>
    </source>
</evidence>
<dbReference type="GO" id="GO:0000981">
    <property type="term" value="F:DNA-binding transcription factor activity, RNA polymerase II-specific"/>
    <property type="evidence" value="ECO:0007669"/>
    <property type="project" value="TreeGrafter"/>
</dbReference>